<feature type="signal peptide" evidence="1">
    <location>
        <begin position="1"/>
        <end position="31"/>
    </location>
</feature>
<protein>
    <recommendedName>
        <fullName evidence="3">TIL domain-containing protein</fullName>
    </recommendedName>
</protein>
<name>A0A1B6LPL1_9HEMI</name>
<proteinExistence type="predicted"/>
<evidence type="ECO:0008006" key="3">
    <source>
        <dbReference type="Google" id="ProtNLM"/>
    </source>
</evidence>
<feature type="chain" id="PRO_5008587604" description="TIL domain-containing protein" evidence="1">
    <location>
        <begin position="32"/>
        <end position="221"/>
    </location>
</feature>
<evidence type="ECO:0000256" key="1">
    <source>
        <dbReference type="SAM" id="SignalP"/>
    </source>
</evidence>
<accession>A0A1B6LPL1</accession>
<organism evidence="2">
    <name type="scientific">Graphocephala atropunctata</name>
    <dbReference type="NCBI Taxonomy" id="36148"/>
    <lineage>
        <taxon>Eukaryota</taxon>
        <taxon>Metazoa</taxon>
        <taxon>Ecdysozoa</taxon>
        <taxon>Arthropoda</taxon>
        <taxon>Hexapoda</taxon>
        <taxon>Insecta</taxon>
        <taxon>Pterygota</taxon>
        <taxon>Neoptera</taxon>
        <taxon>Paraneoptera</taxon>
        <taxon>Hemiptera</taxon>
        <taxon>Auchenorrhyncha</taxon>
        <taxon>Membracoidea</taxon>
        <taxon>Cicadellidae</taxon>
        <taxon>Cicadellinae</taxon>
        <taxon>Cicadellini</taxon>
        <taxon>Graphocephala</taxon>
    </lineage>
</organism>
<feature type="non-terminal residue" evidence="2">
    <location>
        <position position="221"/>
    </location>
</feature>
<dbReference type="AlphaFoldDB" id="A0A1B6LPL1"/>
<sequence>FNLPTLRMAGSFLYLVLFIVTLFVTFDLVHGDKVSTPTCDTTGCDDGYMCVEERCIDKCAVVRCTSETCCIKGKCLKVTATCENNTCPQGEKCYLTDTCPPEQKCRSAVDLNCATILCITGTTCINNECIAATCTNTTCSPDQECYLQPGNSTYPTTAVCKPSYSCHNVQCEKGKKCWDGECFTSCEGFDCPKDQECYEEPVACFTAPCPPIPTCTALKKC</sequence>
<keyword evidence="1" id="KW-0732">Signal</keyword>
<reference evidence="2" key="1">
    <citation type="submission" date="2015-11" db="EMBL/GenBank/DDBJ databases">
        <title>De novo transcriptome assembly of four potential Pierce s Disease insect vectors from Arizona vineyards.</title>
        <authorList>
            <person name="Tassone E.E."/>
        </authorList>
    </citation>
    <scope>NUCLEOTIDE SEQUENCE</scope>
</reference>
<feature type="non-terminal residue" evidence="2">
    <location>
        <position position="1"/>
    </location>
</feature>
<gene>
    <name evidence="2" type="ORF">g.2986</name>
</gene>
<evidence type="ECO:0000313" key="2">
    <source>
        <dbReference type="EMBL" id="JAT25642.1"/>
    </source>
</evidence>
<dbReference type="EMBL" id="GEBQ01014335">
    <property type="protein sequence ID" value="JAT25642.1"/>
    <property type="molecule type" value="Transcribed_RNA"/>
</dbReference>